<gene>
    <name evidence="1" type="ORF">PCOR1329_LOCUS65491</name>
</gene>
<evidence type="ECO:0000313" key="1">
    <source>
        <dbReference type="EMBL" id="CAK0883235.1"/>
    </source>
</evidence>
<protein>
    <submittedName>
        <fullName evidence="1">Uncharacterized protein</fullName>
    </submittedName>
</protein>
<dbReference type="Proteomes" id="UP001189429">
    <property type="component" value="Unassembled WGS sequence"/>
</dbReference>
<accession>A0ABN9WAF8</accession>
<sequence>MSDGGLDFGELCSKEGCTFELCPPANDRWHHYPFLRRLYDAALVLNTEYVIYLEPDNTVHGPITHPPTHDAGGIDVPGRNLGEIAYVEERASKIKPGFKLTKIAMNTGLAGGSYFRRAAILDAFNDDSVAQASMSLPLFSLSLSASSGLGARVALLRAELGSMTFGHRPPPLMRLVAVSSPVFRQALRASVRPGVMCH</sequence>
<reference evidence="1" key="1">
    <citation type="submission" date="2023-10" db="EMBL/GenBank/DDBJ databases">
        <authorList>
            <person name="Chen Y."/>
            <person name="Shah S."/>
            <person name="Dougan E. K."/>
            <person name="Thang M."/>
            <person name="Chan C."/>
        </authorList>
    </citation>
    <scope>NUCLEOTIDE SEQUENCE [LARGE SCALE GENOMIC DNA]</scope>
</reference>
<evidence type="ECO:0000313" key="2">
    <source>
        <dbReference type="Proteomes" id="UP001189429"/>
    </source>
</evidence>
<organism evidence="1 2">
    <name type="scientific">Prorocentrum cordatum</name>
    <dbReference type="NCBI Taxonomy" id="2364126"/>
    <lineage>
        <taxon>Eukaryota</taxon>
        <taxon>Sar</taxon>
        <taxon>Alveolata</taxon>
        <taxon>Dinophyceae</taxon>
        <taxon>Prorocentrales</taxon>
        <taxon>Prorocentraceae</taxon>
        <taxon>Prorocentrum</taxon>
    </lineage>
</organism>
<keyword evidence="2" id="KW-1185">Reference proteome</keyword>
<proteinExistence type="predicted"/>
<dbReference type="EMBL" id="CAUYUJ010018393">
    <property type="protein sequence ID" value="CAK0883235.1"/>
    <property type="molecule type" value="Genomic_DNA"/>
</dbReference>
<comment type="caution">
    <text evidence="1">The sequence shown here is derived from an EMBL/GenBank/DDBJ whole genome shotgun (WGS) entry which is preliminary data.</text>
</comment>
<name>A0ABN9WAF8_9DINO</name>